<keyword evidence="1" id="KW-0240">DNA-directed RNA polymerase</keyword>
<keyword evidence="1" id="KW-0804">Transcription</keyword>
<accession>A0A378N0H8</accession>
<keyword evidence="1" id="KW-0808">Transferase</keyword>
<dbReference type="GO" id="GO:0000428">
    <property type="term" value="C:DNA-directed RNA polymerase complex"/>
    <property type="evidence" value="ECO:0007669"/>
    <property type="project" value="UniProtKB-KW"/>
</dbReference>
<name>A0A378N0H8_MANHA</name>
<dbReference type="SUPFAM" id="SSF64484">
    <property type="entry name" value="beta and beta-prime subunits of DNA dependent RNA-polymerase"/>
    <property type="match status" value="1"/>
</dbReference>
<protein>
    <submittedName>
        <fullName evidence="1">DNA-directed RNA polymerase subunit beta</fullName>
        <ecNumber evidence="1">2.7.7.6</ecNumber>
    </submittedName>
</protein>
<organism evidence="1 2">
    <name type="scientific">Mannheimia haemolytica</name>
    <name type="common">Pasteurella haemolytica</name>
    <dbReference type="NCBI Taxonomy" id="75985"/>
    <lineage>
        <taxon>Bacteria</taxon>
        <taxon>Pseudomonadati</taxon>
        <taxon>Pseudomonadota</taxon>
        <taxon>Gammaproteobacteria</taxon>
        <taxon>Pasteurellales</taxon>
        <taxon>Pasteurellaceae</taxon>
        <taxon>Mannheimia</taxon>
    </lineage>
</organism>
<evidence type="ECO:0000313" key="2">
    <source>
        <dbReference type="Proteomes" id="UP000254802"/>
    </source>
</evidence>
<keyword evidence="1" id="KW-0548">Nucleotidyltransferase</keyword>
<dbReference type="EMBL" id="UGPN01000002">
    <property type="protein sequence ID" value="STY59418.1"/>
    <property type="molecule type" value="Genomic_DNA"/>
</dbReference>
<gene>
    <name evidence="1" type="primary">rpoC_5</name>
    <name evidence="1" type="ORF">NCTC10638_00588</name>
</gene>
<dbReference type="Proteomes" id="UP000254802">
    <property type="component" value="Unassembled WGS sequence"/>
</dbReference>
<dbReference type="AlphaFoldDB" id="A0A378N0H8"/>
<dbReference type="GO" id="GO:0003899">
    <property type="term" value="F:DNA-directed RNA polymerase activity"/>
    <property type="evidence" value="ECO:0007669"/>
    <property type="project" value="UniProtKB-EC"/>
</dbReference>
<proteinExistence type="predicted"/>
<dbReference type="EC" id="2.7.7.6" evidence="1"/>
<sequence length="51" mass="6068">MREELQETNSETKRKKITKRLKTLEAFLQSGNKPEWMVMTVLPVLPPDLRR</sequence>
<evidence type="ECO:0000313" key="1">
    <source>
        <dbReference type="EMBL" id="STY59418.1"/>
    </source>
</evidence>
<reference evidence="1 2" key="1">
    <citation type="submission" date="2018-06" db="EMBL/GenBank/DDBJ databases">
        <authorList>
            <consortium name="Pathogen Informatics"/>
            <person name="Doyle S."/>
        </authorList>
    </citation>
    <scope>NUCLEOTIDE SEQUENCE [LARGE SCALE GENOMIC DNA]</scope>
    <source>
        <strain evidence="1 2">NCTC10638</strain>
    </source>
</reference>